<dbReference type="PANTHER" id="PTHR33449:SF1">
    <property type="entry name" value="NUCLEOID-ASSOCIATED PROTEIN YBAB"/>
    <property type="match status" value="1"/>
</dbReference>
<evidence type="ECO:0000313" key="6">
    <source>
        <dbReference type="Proteomes" id="UP000646776"/>
    </source>
</evidence>
<dbReference type="FunFam" id="3.30.1310.10:FF:000003">
    <property type="entry name" value="Nucleoid-associated protein MRA_3753"/>
    <property type="match status" value="1"/>
</dbReference>
<evidence type="ECO:0000256" key="3">
    <source>
        <dbReference type="HAMAP-Rule" id="MF_00274"/>
    </source>
</evidence>
<reference evidence="5" key="1">
    <citation type="journal article" date="2014" name="Int. J. Syst. Evol. Microbiol.">
        <title>Complete genome sequence of Corynebacterium casei LMG S-19264T (=DSM 44701T), isolated from a smear-ripened cheese.</title>
        <authorList>
            <consortium name="US DOE Joint Genome Institute (JGI-PGF)"/>
            <person name="Walter F."/>
            <person name="Albersmeier A."/>
            <person name="Kalinowski J."/>
            <person name="Ruckert C."/>
        </authorList>
    </citation>
    <scope>NUCLEOTIDE SEQUENCE</scope>
    <source>
        <strain evidence="5">JCM 4125</strain>
    </source>
</reference>
<reference evidence="5" key="2">
    <citation type="submission" date="2020-09" db="EMBL/GenBank/DDBJ databases">
        <authorList>
            <person name="Sun Q."/>
            <person name="Ohkuma M."/>
        </authorList>
    </citation>
    <scope>NUCLEOTIDE SEQUENCE</scope>
    <source>
        <strain evidence="5">JCM 4125</strain>
    </source>
</reference>
<comment type="subcellular location">
    <subcellularLocation>
        <location evidence="3">Cytoplasm</location>
        <location evidence="3">Nucleoid</location>
    </subcellularLocation>
</comment>
<dbReference type="InterPro" id="IPR036894">
    <property type="entry name" value="YbaB-like_sf"/>
</dbReference>
<dbReference type="GO" id="GO:0043590">
    <property type="term" value="C:bacterial nucleoid"/>
    <property type="evidence" value="ECO:0007669"/>
    <property type="project" value="UniProtKB-UniRule"/>
</dbReference>
<evidence type="ECO:0000256" key="4">
    <source>
        <dbReference type="SAM" id="Coils"/>
    </source>
</evidence>
<dbReference type="GO" id="GO:0005829">
    <property type="term" value="C:cytosol"/>
    <property type="evidence" value="ECO:0007669"/>
    <property type="project" value="TreeGrafter"/>
</dbReference>
<keyword evidence="2 3" id="KW-0238">DNA-binding</keyword>
<organism evidence="5 6">
    <name type="scientific">Streptomyces phaeofaciens</name>
    <dbReference type="NCBI Taxonomy" id="68254"/>
    <lineage>
        <taxon>Bacteria</taxon>
        <taxon>Bacillati</taxon>
        <taxon>Actinomycetota</taxon>
        <taxon>Actinomycetes</taxon>
        <taxon>Kitasatosporales</taxon>
        <taxon>Streptomycetaceae</taxon>
        <taxon>Streptomyces</taxon>
    </lineage>
</organism>
<protein>
    <recommendedName>
        <fullName evidence="3">Nucleoid-associated protein GCM10010226_27210</fullName>
    </recommendedName>
</protein>
<dbReference type="NCBIfam" id="TIGR00103">
    <property type="entry name" value="DNA_YbaB_EbfC"/>
    <property type="match status" value="1"/>
</dbReference>
<dbReference type="Pfam" id="PF02575">
    <property type="entry name" value="YbaB_DNA_bd"/>
    <property type="match status" value="1"/>
</dbReference>
<dbReference type="SUPFAM" id="SSF82607">
    <property type="entry name" value="YbaB-like"/>
    <property type="match status" value="1"/>
</dbReference>
<evidence type="ECO:0000256" key="2">
    <source>
        <dbReference type="ARBA" id="ARBA00023125"/>
    </source>
</evidence>
<dbReference type="PANTHER" id="PTHR33449">
    <property type="entry name" value="NUCLEOID-ASSOCIATED PROTEIN YBAB"/>
    <property type="match status" value="1"/>
</dbReference>
<dbReference type="GO" id="GO:0003677">
    <property type="term" value="F:DNA binding"/>
    <property type="evidence" value="ECO:0007669"/>
    <property type="project" value="UniProtKB-UniRule"/>
</dbReference>
<feature type="coiled-coil region" evidence="4">
    <location>
        <begin position="81"/>
        <end position="108"/>
    </location>
</feature>
<dbReference type="Gene3D" id="3.30.1310.10">
    <property type="entry name" value="Nucleoid-associated protein YbaB-like domain"/>
    <property type="match status" value="1"/>
</dbReference>
<name>A0A918LTW7_9ACTN</name>
<keyword evidence="1 3" id="KW-0963">Cytoplasm</keyword>
<evidence type="ECO:0000313" key="5">
    <source>
        <dbReference type="EMBL" id="GGT48571.1"/>
    </source>
</evidence>
<comment type="similarity">
    <text evidence="3">Belongs to the YbaB/EbfC family.</text>
</comment>
<accession>A0A918LTW7</accession>
<evidence type="ECO:0000256" key="1">
    <source>
        <dbReference type="ARBA" id="ARBA00022490"/>
    </source>
</evidence>
<gene>
    <name evidence="5" type="ORF">GCM10010226_27210</name>
</gene>
<dbReference type="Proteomes" id="UP000646776">
    <property type="component" value="Unassembled WGS sequence"/>
</dbReference>
<keyword evidence="4" id="KW-0175">Coiled coil</keyword>
<dbReference type="InterPro" id="IPR004401">
    <property type="entry name" value="YbaB/EbfC"/>
</dbReference>
<comment type="function">
    <text evidence="3">Binds to DNA and alters its conformation. May be involved in regulation of gene expression, nucleoid organization and DNA protection.</text>
</comment>
<keyword evidence="6" id="KW-1185">Reference proteome</keyword>
<dbReference type="AlphaFoldDB" id="A0A918LTW7"/>
<proteinExistence type="inferred from homology"/>
<comment type="caution">
    <text evidence="5">The sequence shown here is derived from an EMBL/GenBank/DDBJ whole genome shotgun (WGS) entry which is preliminary data.</text>
</comment>
<dbReference type="EMBL" id="BMSA01000006">
    <property type="protein sequence ID" value="GGT48571.1"/>
    <property type="molecule type" value="Genomic_DNA"/>
</dbReference>
<comment type="subunit">
    <text evidence="3">Homodimer.</text>
</comment>
<sequence length="183" mass="19349">MLLMRRILPTAQWVAKKKVSPAFRPEVGLDQVYASRQTHSKECWGDTRTDHVGSCQAGKPAPDGGTEQELIVIPGGGQPNMQQLLQQAQKMQQDLARAQEELANTEVGGQAGGGLVEATVTGSGELRALRIDPKAVDPEDTETLADLIVAAVHAANENAQTLQQQKLGPLAQGLGGGIPGLPF</sequence>
<dbReference type="HAMAP" id="MF_00274">
    <property type="entry name" value="DNA_YbaB_EbfC"/>
    <property type="match status" value="1"/>
</dbReference>